<comment type="caution">
    <text evidence="1">The sequence shown here is derived from an EMBL/GenBank/DDBJ whole genome shotgun (WGS) entry which is preliminary data.</text>
</comment>
<gene>
    <name evidence="1" type="ORF">SEV965_LOCUS38132</name>
</gene>
<accession>A0A815WAN2</accession>
<protein>
    <submittedName>
        <fullName evidence="1">Uncharacterized protein</fullName>
    </submittedName>
</protein>
<evidence type="ECO:0000313" key="2">
    <source>
        <dbReference type="Proteomes" id="UP000663889"/>
    </source>
</evidence>
<sequence length="149" mass="17518">MRYLLNIDQVGTFDETRKELTSRMKQIISKTNLSLNEIDLSESESSLSSLLIRINSIDNNNDRFNEWLRITLDEIRLLVQDRIETQWPIYTAFYYLQLLEIYFENIAERQLLFDFISIYLLTLHDKETKPINPPILSSSSSSTSSDDDN</sequence>
<evidence type="ECO:0000313" key="1">
    <source>
        <dbReference type="EMBL" id="CAF1541075.1"/>
    </source>
</evidence>
<proteinExistence type="predicted"/>
<dbReference type="Proteomes" id="UP000663889">
    <property type="component" value="Unassembled WGS sequence"/>
</dbReference>
<dbReference type="AlphaFoldDB" id="A0A815WAN2"/>
<name>A0A815WAN2_9BILA</name>
<dbReference type="EMBL" id="CAJNOU010008805">
    <property type="protein sequence ID" value="CAF1541075.1"/>
    <property type="molecule type" value="Genomic_DNA"/>
</dbReference>
<organism evidence="1 2">
    <name type="scientific">Rotaria sordida</name>
    <dbReference type="NCBI Taxonomy" id="392033"/>
    <lineage>
        <taxon>Eukaryota</taxon>
        <taxon>Metazoa</taxon>
        <taxon>Spiralia</taxon>
        <taxon>Gnathifera</taxon>
        <taxon>Rotifera</taxon>
        <taxon>Eurotatoria</taxon>
        <taxon>Bdelloidea</taxon>
        <taxon>Philodinida</taxon>
        <taxon>Philodinidae</taxon>
        <taxon>Rotaria</taxon>
    </lineage>
</organism>
<reference evidence="1" key="1">
    <citation type="submission" date="2021-02" db="EMBL/GenBank/DDBJ databases">
        <authorList>
            <person name="Nowell W R."/>
        </authorList>
    </citation>
    <scope>NUCLEOTIDE SEQUENCE</scope>
</reference>